<gene>
    <name evidence="2" type="ORF">LCGC14_0108200</name>
</gene>
<dbReference type="EMBL" id="LAZR01000031">
    <property type="protein sequence ID" value="KKO02404.1"/>
    <property type="molecule type" value="Genomic_DNA"/>
</dbReference>
<name>A0A0F9YD61_9ZZZZ</name>
<dbReference type="Gene3D" id="3.40.50.10140">
    <property type="entry name" value="Toll/interleukin-1 receptor homology (TIR) domain"/>
    <property type="match status" value="1"/>
</dbReference>
<accession>A0A0F9YD61</accession>
<dbReference type="SUPFAM" id="SSF52200">
    <property type="entry name" value="Toll/Interleukin receptor TIR domain"/>
    <property type="match status" value="1"/>
</dbReference>
<sequence>MPDVYLIYAKENRDTAVKVRDLLSSSWNVWLDDRVVGDFGTIIKEKIQSSKCVVALYSSFASKPAVTGELSLAVKYDKKVIPLILDDSDPPYPYGHFSYIDFRAWKGDVAAEEVKILQIKVGEIIEPQSPPSRLEAIHEGQLPIPNVFMSVSSHETQFTPAEALSVLNAHKTGSILVSAYDLVKSEDEERKKIVKEIQDYRSQGGFVLIDSGNYEADRMEDKDWTPSHFKEALLGTPHDWAFCFDEMKPSKNIEKAIEEVVQAVKRDSEYTQAPVLPIVHVSQDEAGLKRLPQIVRGVSERLRPQIIAIAERELGAGMVLRARTMKKVRTELDKLSYYQPIHLLGTGNPWSIAVLVAAGADTFDGLEWCRFSIDREENRLHHFQHFDFFRKSGDRTPFLNMVDAAPDIKYAGRVALYNLEYYKEFGVMMRSMIATKEAELFAIGITRMSTARELRKLFPEIFS</sequence>
<dbReference type="Gene3D" id="3.20.20.105">
    <property type="entry name" value="Queuine tRNA-ribosyltransferase-like"/>
    <property type="match status" value="1"/>
</dbReference>
<dbReference type="AlphaFoldDB" id="A0A0F9YD61"/>
<dbReference type="SUPFAM" id="SSF51713">
    <property type="entry name" value="tRNA-guanine transglycosylase"/>
    <property type="match status" value="1"/>
</dbReference>
<protein>
    <recommendedName>
        <fullName evidence="1">TIR domain-containing protein</fullName>
    </recommendedName>
</protein>
<reference evidence="2" key="1">
    <citation type="journal article" date="2015" name="Nature">
        <title>Complex archaea that bridge the gap between prokaryotes and eukaryotes.</title>
        <authorList>
            <person name="Spang A."/>
            <person name="Saw J.H."/>
            <person name="Jorgensen S.L."/>
            <person name="Zaremba-Niedzwiedzka K."/>
            <person name="Martijn J."/>
            <person name="Lind A.E."/>
            <person name="van Eijk R."/>
            <person name="Schleper C."/>
            <person name="Guy L."/>
            <person name="Ettema T.J."/>
        </authorList>
    </citation>
    <scope>NUCLEOTIDE SEQUENCE</scope>
</reference>
<proteinExistence type="predicted"/>
<organism evidence="2">
    <name type="scientific">marine sediment metagenome</name>
    <dbReference type="NCBI Taxonomy" id="412755"/>
    <lineage>
        <taxon>unclassified sequences</taxon>
        <taxon>metagenomes</taxon>
        <taxon>ecological metagenomes</taxon>
    </lineage>
</organism>
<dbReference type="InterPro" id="IPR036511">
    <property type="entry name" value="TGT-like_sf"/>
</dbReference>
<dbReference type="GO" id="GO:0006400">
    <property type="term" value="P:tRNA modification"/>
    <property type="evidence" value="ECO:0007669"/>
    <property type="project" value="InterPro"/>
</dbReference>
<dbReference type="GO" id="GO:0007165">
    <property type="term" value="P:signal transduction"/>
    <property type="evidence" value="ECO:0007669"/>
    <property type="project" value="InterPro"/>
</dbReference>
<dbReference type="InterPro" id="IPR035897">
    <property type="entry name" value="Toll_tir_struct_dom_sf"/>
</dbReference>
<feature type="domain" description="TIR" evidence="1">
    <location>
        <begin position="4"/>
        <end position="106"/>
    </location>
</feature>
<dbReference type="InterPro" id="IPR000157">
    <property type="entry name" value="TIR_dom"/>
</dbReference>
<evidence type="ECO:0000259" key="1">
    <source>
        <dbReference type="Pfam" id="PF13676"/>
    </source>
</evidence>
<dbReference type="Pfam" id="PF13676">
    <property type="entry name" value="TIR_2"/>
    <property type="match status" value="1"/>
</dbReference>
<evidence type="ECO:0000313" key="2">
    <source>
        <dbReference type="EMBL" id="KKO02404.1"/>
    </source>
</evidence>
<comment type="caution">
    <text evidence="2">The sequence shown here is derived from an EMBL/GenBank/DDBJ whole genome shotgun (WGS) entry which is preliminary data.</text>
</comment>